<dbReference type="PROSITE" id="PS50928">
    <property type="entry name" value="ABC_TM1"/>
    <property type="match status" value="1"/>
</dbReference>
<keyword evidence="4 7" id="KW-0812">Transmembrane</keyword>
<evidence type="ECO:0000256" key="2">
    <source>
        <dbReference type="ARBA" id="ARBA00022448"/>
    </source>
</evidence>
<dbReference type="Gene3D" id="1.10.3720.10">
    <property type="entry name" value="MetI-like"/>
    <property type="match status" value="1"/>
</dbReference>
<dbReference type="CDD" id="cd06261">
    <property type="entry name" value="TM_PBP2"/>
    <property type="match status" value="1"/>
</dbReference>
<keyword evidence="2 7" id="KW-0813">Transport</keyword>
<feature type="transmembrane region" description="Helical" evidence="7">
    <location>
        <begin position="41"/>
        <end position="60"/>
    </location>
</feature>
<comment type="similarity">
    <text evidence="7">Belongs to the binding-protein-dependent transport system permease family.</text>
</comment>
<evidence type="ECO:0000256" key="6">
    <source>
        <dbReference type="ARBA" id="ARBA00023136"/>
    </source>
</evidence>
<feature type="transmembrane region" description="Helical" evidence="7">
    <location>
        <begin position="276"/>
        <end position="297"/>
    </location>
</feature>
<evidence type="ECO:0000256" key="4">
    <source>
        <dbReference type="ARBA" id="ARBA00022692"/>
    </source>
</evidence>
<dbReference type="Pfam" id="PF00528">
    <property type="entry name" value="BPD_transp_1"/>
    <property type="match status" value="1"/>
</dbReference>
<protein>
    <submittedName>
        <fullName evidence="9">Carbohydrate ABC transporter permease</fullName>
    </submittedName>
</protein>
<evidence type="ECO:0000256" key="1">
    <source>
        <dbReference type="ARBA" id="ARBA00004651"/>
    </source>
</evidence>
<keyword evidence="5 7" id="KW-1133">Transmembrane helix</keyword>
<keyword evidence="6 7" id="KW-0472">Membrane</keyword>
<evidence type="ECO:0000259" key="8">
    <source>
        <dbReference type="PROSITE" id="PS50928"/>
    </source>
</evidence>
<comment type="caution">
    <text evidence="9">The sequence shown here is derived from an EMBL/GenBank/DDBJ whole genome shotgun (WGS) entry which is preliminary data.</text>
</comment>
<gene>
    <name evidence="9" type="ORF">PUN32_03135</name>
</gene>
<comment type="subcellular location">
    <subcellularLocation>
        <location evidence="1 7">Cell membrane</location>
        <topology evidence="1 7">Multi-pass membrane protein</topology>
    </subcellularLocation>
</comment>
<evidence type="ECO:0000256" key="7">
    <source>
        <dbReference type="RuleBase" id="RU363032"/>
    </source>
</evidence>
<organism evidence="9 10">
    <name type="scientific">Vibrio chanodichtyis</name>
    <dbReference type="NCBI Taxonomy" id="3027932"/>
    <lineage>
        <taxon>Bacteria</taxon>
        <taxon>Pseudomonadati</taxon>
        <taxon>Pseudomonadota</taxon>
        <taxon>Gammaproteobacteria</taxon>
        <taxon>Vibrionales</taxon>
        <taxon>Vibrionaceae</taxon>
        <taxon>Vibrio</taxon>
    </lineage>
</organism>
<dbReference type="RefSeq" id="WP_274721717.1">
    <property type="nucleotide sequence ID" value="NZ_JARBFT010000002.1"/>
</dbReference>
<evidence type="ECO:0000313" key="9">
    <source>
        <dbReference type="EMBL" id="MDE1514008.1"/>
    </source>
</evidence>
<evidence type="ECO:0000313" key="10">
    <source>
        <dbReference type="Proteomes" id="UP001216189"/>
    </source>
</evidence>
<feature type="transmembrane region" description="Helical" evidence="7">
    <location>
        <begin position="106"/>
        <end position="132"/>
    </location>
</feature>
<feature type="domain" description="ABC transmembrane type-1" evidence="8">
    <location>
        <begin position="107"/>
        <end position="297"/>
    </location>
</feature>
<dbReference type="InterPro" id="IPR035906">
    <property type="entry name" value="MetI-like_sf"/>
</dbReference>
<feature type="transmembrane region" description="Helical" evidence="7">
    <location>
        <begin position="144"/>
        <end position="166"/>
    </location>
</feature>
<evidence type="ECO:0000256" key="5">
    <source>
        <dbReference type="ARBA" id="ARBA00022989"/>
    </source>
</evidence>
<dbReference type="PANTHER" id="PTHR43744:SF3">
    <property type="entry name" value="LACTOSE TRANSPORT SYSTEM PERMEASE PROTEIN LACG"/>
    <property type="match status" value="1"/>
</dbReference>
<feature type="transmembrane region" description="Helical" evidence="7">
    <location>
        <begin position="172"/>
        <end position="194"/>
    </location>
</feature>
<dbReference type="SUPFAM" id="SSF161098">
    <property type="entry name" value="MetI-like"/>
    <property type="match status" value="1"/>
</dbReference>
<feature type="transmembrane region" description="Helical" evidence="7">
    <location>
        <begin position="222"/>
        <end position="243"/>
    </location>
</feature>
<reference evidence="9 10" key="1">
    <citation type="submission" date="2023-02" db="EMBL/GenBank/DDBJ databases">
        <title>Vibrio intestini sp. nov., a close relative of Vibrio cholerae isolated from the intestine of Healthy Culter dabryi.</title>
        <authorList>
            <person name="Wu N."/>
        </authorList>
    </citation>
    <scope>NUCLEOTIDE SEQUENCE [LARGE SCALE GENOMIC DNA]</scope>
    <source>
        <strain evidence="9 10">DSL-7</strain>
    </source>
</reference>
<dbReference type="PANTHER" id="PTHR43744">
    <property type="entry name" value="ABC TRANSPORTER PERMEASE PROTEIN MG189-RELATED-RELATED"/>
    <property type="match status" value="1"/>
</dbReference>
<evidence type="ECO:0000256" key="3">
    <source>
        <dbReference type="ARBA" id="ARBA00022475"/>
    </source>
</evidence>
<proteinExistence type="inferred from homology"/>
<sequence length="312" mass="34839">MSQPSTAISYEEQRLIAKVERSERAMRKARLKKTLSNPSQVFWLTFKYLTLALASLAVLVPPYSVLMASFKTLDEYYNTSKVGFPETFANFSNYVKVFTDGNLGLAFFNTGTILMISLFFTIVFGTQVAYVLSRFDFRGKKLVLLAYVVAMVIPAVTTQVATFEVIKSLGLINHKAAVVLLYIGADVVMIYVFLQFMKGIPVELDEAAKMEGASYFLIYRKIILPLLKPAIATIIILRTIFIYNDFYFPLLYLPEASQVTVSTALYKFTSVFGTEWTTISAGIVIILVPSIVIFLTLQKQIYAGVTNGAVKG</sequence>
<dbReference type="InterPro" id="IPR000515">
    <property type="entry name" value="MetI-like"/>
</dbReference>
<name>A0ABT5UXR5_9VIBR</name>
<dbReference type="Proteomes" id="UP001216189">
    <property type="component" value="Unassembled WGS sequence"/>
</dbReference>
<dbReference type="EMBL" id="JARBFT010000002">
    <property type="protein sequence ID" value="MDE1514008.1"/>
    <property type="molecule type" value="Genomic_DNA"/>
</dbReference>
<keyword evidence="3" id="KW-1003">Cell membrane</keyword>
<accession>A0ABT5UXR5</accession>
<keyword evidence="10" id="KW-1185">Reference proteome</keyword>